<evidence type="ECO:0000256" key="1">
    <source>
        <dbReference type="SAM" id="Phobius"/>
    </source>
</evidence>
<gene>
    <name evidence="2" type="ORF">EB796_012222</name>
</gene>
<name>A0A7J7JU58_BUGNE</name>
<reference evidence="2" key="1">
    <citation type="submission" date="2020-06" db="EMBL/GenBank/DDBJ databases">
        <title>Draft genome of Bugula neritina, a colonial animal packing powerful symbionts and potential medicines.</title>
        <authorList>
            <person name="Rayko M."/>
        </authorList>
    </citation>
    <scope>NUCLEOTIDE SEQUENCE [LARGE SCALE GENOMIC DNA]</scope>
    <source>
        <strain evidence="2">Kwan_BN1</strain>
    </source>
</reference>
<protein>
    <submittedName>
        <fullName evidence="2">Uncharacterized protein</fullName>
    </submittedName>
</protein>
<evidence type="ECO:0000313" key="3">
    <source>
        <dbReference type="Proteomes" id="UP000593567"/>
    </source>
</evidence>
<dbReference type="AlphaFoldDB" id="A0A7J7JU58"/>
<dbReference type="Proteomes" id="UP000593567">
    <property type="component" value="Unassembled WGS sequence"/>
</dbReference>
<dbReference type="EMBL" id="VXIV02001812">
    <property type="protein sequence ID" value="KAF6029473.1"/>
    <property type="molecule type" value="Genomic_DNA"/>
</dbReference>
<feature type="transmembrane region" description="Helical" evidence="1">
    <location>
        <begin position="56"/>
        <end position="77"/>
    </location>
</feature>
<keyword evidence="1" id="KW-1133">Transmembrane helix</keyword>
<proteinExistence type="predicted"/>
<sequence length="78" mass="8486">MSEYNLQKMKLSWIIIFKVLLASNYTLAKTVTIKWNIMWDDTATIPTTTAVNKGGLIVGMVSTFIAVIVAVVVPGVVG</sequence>
<organism evidence="2 3">
    <name type="scientific">Bugula neritina</name>
    <name type="common">Brown bryozoan</name>
    <name type="synonym">Sertularia neritina</name>
    <dbReference type="NCBI Taxonomy" id="10212"/>
    <lineage>
        <taxon>Eukaryota</taxon>
        <taxon>Metazoa</taxon>
        <taxon>Spiralia</taxon>
        <taxon>Lophotrochozoa</taxon>
        <taxon>Bryozoa</taxon>
        <taxon>Gymnolaemata</taxon>
        <taxon>Cheilostomatida</taxon>
        <taxon>Flustrina</taxon>
        <taxon>Buguloidea</taxon>
        <taxon>Bugulidae</taxon>
        <taxon>Bugula</taxon>
    </lineage>
</organism>
<keyword evidence="3" id="KW-1185">Reference proteome</keyword>
<keyword evidence="1" id="KW-0812">Transmembrane</keyword>
<evidence type="ECO:0000313" key="2">
    <source>
        <dbReference type="EMBL" id="KAF6029473.1"/>
    </source>
</evidence>
<accession>A0A7J7JU58</accession>
<comment type="caution">
    <text evidence="2">The sequence shown here is derived from an EMBL/GenBank/DDBJ whole genome shotgun (WGS) entry which is preliminary data.</text>
</comment>
<keyword evidence="1" id="KW-0472">Membrane</keyword>